<dbReference type="UniPathway" id="UPA00666"/>
<comment type="function">
    <text evidence="8">Catalyzes the phospholipid dependent N-acylation of the N-terminal cysteine of apolipoprotein, the last step in lipoprotein maturation.</text>
</comment>
<keyword evidence="5 8" id="KW-1133">Transmembrane helix</keyword>
<feature type="transmembrane region" description="Helical" evidence="8">
    <location>
        <begin position="499"/>
        <end position="517"/>
    </location>
</feature>
<comment type="caution">
    <text evidence="10">The sequence shown here is derived from an EMBL/GenBank/DDBJ whole genome shotgun (WGS) entry which is preliminary data.</text>
</comment>
<feature type="transmembrane region" description="Helical" evidence="8">
    <location>
        <begin position="39"/>
        <end position="58"/>
    </location>
</feature>
<evidence type="ECO:0000256" key="3">
    <source>
        <dbReference type="ARBA" id="ARBA00022679"/>
    </source>
</evidence>
<dbReference type="InterPro" id="IPR036526">
    <property type="entry name" value="C-N_Hydrolase_sf"/>
</dbReference>
<keyword evidence="3 8" id="KW-0808">Transferase</keyword>
<comment type="subcellular location">
    <subcellularLocation>
        <location evidence="1 8">Cell membrane</location>
        <topology evidence="1 8">Multi-pass membrane protein</topology>
    </subcellularLocation>
</comment>
<dbReference type="RefSeq" id="WP_121058314.1">
    <property type="nucleotide sequence ID" value="NZ_RCDB01000002.1"/>
</dbReference>
<gene>
    <name evidence="8" type="primary">lnt</name>
    <name evidence="10" type="ORF">C7474_1382</name>
</gene>
<dbReference type="Proteomes" id="UP000273158">
    <property type="component" value="Unassembled WGS sequence"/>
</dbReference>
<evidence type="ECO:0000256" key="1">
    <source>
        <dbReference type="ARBA" id="ARBA00004651"/>
    </source>
</evidence>
<feature type="transmembrane region" description="Helical" evidence="8">
    <location>
        <begin position="89"/>
        <end position="117"/>
    </location>
</feature>
<reference evidence="10 11" key="1">
    <citation type="journal article" date="2015" name="Stand. Genomic Sci.">
        <title>Genomic Encyclopedia of Bacterial and Archaeal Type Strains, Phase III: the genomes of soil and plant-associated and newly described type strains.</title>
        <authorList>
            <person name="Whitman W.B."/>
            <person name="Woyke T."/>
            <person name="Klenk H.P."/>
            <person name="Zhou Y."/>
            <person name="Lilburn T.G."/>
            <person name="Beck B.J."/>
            <person name="De Vos P."/>
            <person name="Vandamme P."/>
            <person name="Eisen J.A."/>
            <person name="Garrity G."/>
            <person name="Hugenholtz P."/>
            <person name="Kyrpides N.C."/>
        </authorList>
    </citation>
    <scope>NUCLEOTIDE SEQUENCE [LARGE SCALE GENOMIC DNA]</scope>
    <source>
        <strain evidence="10 11">S2T63</strain>
    </source>
</reference>
<evidence type="ECO:0000256" key="4">
    <source>
        <dbReference type="ARBA" id="ARBA00022692"/>
    </source>
</evidence>
<keyword evidence="4 8" id="KW-0812">Transmembrane</keyword>
<evidence type="ECO:0000259" key="9">
    <source>
        <dbReference type="PROSITE" id="PS50263"/>
    </source>
</evidence>
<dbReference type="HAMAP" id="MF_01148">
    <property type="entry name" value="Lnt"/>
    <property type="match status" value="1"/>
</dbReference>
<comment type="similarity">
    <text evidence="8">Belongs to the CN hydrolase family. Apolipoprotein N-acyltransferase subfamily.</text>
</comment>
<evidence type="ECO:0000313" key="11">
    <source>
        <dbReference type="Proteomes" id="UP000273158"/>
    </source>
</evidence>
<evidence type="ECO:0000256" key="7">
    <source>
        <dbReference type="ARBA" id="ARBA00023315"/>
    </source>
</evidence>
<dbReference type="PANTHER" id="PTHR38686:SF1">
    <property type="entry name" value="APOLIPOPROTEIN N-ACYLTRANSFERASE"/>
    <property type="match status" value="1"/>
</dbReference>
<keyword evidence="2 8" id="KW-1003">Cell membrane</keyword>
<dbReference type="InterPro" id="IPR004563">
    <property type="entry name" value="Apolipo_AcylTrfase"/>
</dbReference>
<dbReference type="CDD" id="cd07571">
    <property type="entry name" value="ALP_N-acyl_transferase"/>
    <property type="match status" value="1"/>
</dbReference>
<feature type="transmembrane region" description="Helical" evidence="8">
    <location>
        <begin position="65"/>
        <end position="83"/>
    </location>
</feature>
<sequence>MVRRSSRRAHRPRPVLPFWAALVVSAVGGAVLDLAYPDVGWWPLAFVGVAAGIVPLIGRGLWAGLAVGAVFAGTFYFLHIQWITRYLGVLPLIGLAGIETVLSAVGGLGIVLAYRWLPCVAPGRWGRLIALPALVAGLWTARELWMGTWPYTGFPWARIGMSQSESPLAHVASWTGVSGLGFLMVFAVAAAVEVVRSQSRRDVRTLLPAALTVLVLFLLPAFPTQDAGTWRVGAVQGNGPAGYFDERAPFGVLDAQLEATEPLLDEDMDVLVWPEGGIDGDPLNNPSVARVLDRLANRIDAPLIVNAATQRGDDVFNSSMLWQPGDALAGGEENPVAIHDKSHPVPMGEYVPDRWFFEMIAPDLISLIQREYTPGTNPPFFDVDGVGVGLAICFDVIYDDVIWSGAQDGAEIYVFQTNNADFRGTDENLQQLAFARMRAIETGRSVVNLSTVGTSQVIAPDGTEIDGLPEAEAGAMLTDVPLRTGATPAVTLGAGIQAVLGWGSLAALVAIGVVATVRRRREAKMPAPEGTGINEV</sequence>
<keyword evidence="7 8" id="KW-0012">Acyltransferase</keyword>
<dbReference type="GO" id="GO:0016410">
    <property type="term" value="F:N-acyltransferase activity"/>
    <property type="evidence" value="ECO:0007669"/>
    <property type="project" value="UniProtKB-UniRule"/>
</dbReference>
<dbReference type="EC" id="2.3.1.269" evidence="8"/>
<dbReference type="Pfam" id="PF20154">
    <property type="entry name" value="LNT_N"/>
    <property type="match status" value="1"/>
</dbReference>
<evidence type="ECO:0000313" key="10">
    <source>
        <dbReference type="EMBL" id="RLK49246.1"/>
    </source>
</evidence>
<feature type="transmembrane region" description="Helical" evidence="8">
    <location>
        <begin position="129"/>
        <end position="151"/>
    </location>
</feature>
<dbReference type="PANTHER" id="PTHR38686">
    <property type="entry name" value="APOLIPOPROTEIN N-ACYLTRANSFERASE"/>
    <property type="match status" value="1"/>
</dbReference>
<protein>
    <recommendedName>
        <fullName evidence="8">Apolipoprotein N-acyltransferase</fullName>
        <shortName evidence="8">ALP N-acyltransferase</shortName>
        <ecNumber evidence="8">2.3.1.269</ecNumber>
    </recommendedName>
</protein>
<keyword evidence="6 8" id="KW-0472">Membrane</keyword>
<evidence type="ECO:0000256" key="2">
    <source>
        <dbReference type="ARBA" id="ARBA00022475"/>
    </source>
</evidence>
<dbReference type="PROSITE" id="PS50263">
    <property type="entry name" value="CN_HYDROLASE"/>
    <property type="match status" value="1"/>
</dbReference>
<dbReference type="EMBL" id="RCDB01000002">
    <property type="protein sequence ID" value="RLK49246.1"/>
    <property type="molecule type" value="Genomic_DNA"/>
</dbReference>
<feature type="domain" description="CN hydrolase" evidence="9">
    <location>
        <begin position="230"/>
        <end position="482"/>
    </location>
</feature>
<feature type="transmembrane region" description="Helical" evidence="8">
    <location>
        <begin position="171"/>
        <end position="192"/>
    </location>
</feature>
<proteinExistence type="inferred from homology"/>
<dbReference type="NCBIfam" id="TIGR00546">
    <property type="entry name" value="lnt"/>
    <property type="match status" value="1"/>
</dbReference>
<accession>A0A498C3W4</accession>
<dbReference type="SUPFAM" id="SSF56317">
    <property type="entry name" value="Carbon-nitrogen hydrolase"/>
    <property type="match status" value="1"/>
</dbReference>
<comment type="pathway">
    <text evidence="8">Protein modification; lipoprotein biosynthesis (N-acyl transfer).</text>
</comment>
<keyword evidence="11" id="KW-1185">Reference proteome</keyword>
<dbReference type="InterPro" id="IPR003010">
    <property type="entry name" value="C-N_Hydrolase"/>
</dbReference>
<evidence type="ECO:0000256" key="8">
    <source>
        <dbReference type="HAMAP-Rule" id="MF_01148"/>
    </source>
</evidence>
<dbReference type="AlphaFoldDB" id="A0A498C3W4"/>
<feature type="transmembrane region" description="Helical" evidence="8">
    <location>
        <begin position="204"/>
        <end position="222"/>
    </location>
</feature>
<evidence type="ECO:0000256" key="6">
    <source>
        <dbReference type="ARBA" id="ARBA00023136"/>
    </source>
</evidence>
<keyword evidence="10" id="KW-0449">Lipoprotein</keyword>
<comment type="catalytic activity">
    <reaction evidence="8">
        <text>N-terminal S-1,2-diacyl-sn-glyceryl-L-cysteinyl-[lipoprotein] + a glycerophospholipid = N-acyl-S-1,2-diacyl-sn-glyceryl-L-cysteinyl-[lipoprotein] + a 2-acyl-sn-glycero-3-phospholipid + H(+)</text>
        <dbReference type="Rhea" id="RHEA:48228"/>
        <dbReference type="Rhea" id="RHEA-COMP:14681"/>
        <dbReference type="Rhea" id="RHEA-COMP:14684"/>
        <dbReference type="ChEBI" id="CHEBI:15378"/>
        <dbReference type="ChEBI" id="CHEBI:136912"/>
        <dbReference type="ChEBI" id="CHEBI:140656"/>
        <dbReference type="ChEBI" id="CHEBI:140657"/>
        <dbReference type="ChEBI" id="CHEBI:140660"/>
        <dbReference type="EC" id="2.3.1.269"/>
    </reaction>
</comment>
<dbReference type="InterPro" id="IPR045378">
    <property type="entry name" value="LNT_N"/>
</dbReference>
<dbReference type="GO" id="GO:0005886">
    <property type="term" value="C:plasma membrane"/>
    <property type="evidence" value="ECO:0007669"/>
    <property type="project" value="UniProtKB-SubCell"/>
</dbReference>
<dbReference type="GO" id="GO:0042158">
    <property type="term" value="P:lipoprotein biosynthetic process"/>
    <property type="evidence" value="ECO:0007669"/>
    <property type="project" value="UniProtKB-UniRule"/>
</dbReference>
<dbReference type="OrthoDB" id="9804277at2"/>
<name>A0A498C3W4_9MICO</name>
<dbReference type="Gene3D" id="3.60.110.10">
    <property type="entry name" value="Carbon-nitrogen hydrolase"/>
    <property type="match status" value="1"/>
</dbReference>
<organism evidence="10 11">
    <name type="scientific">Microbacterium telephonicum</name>
    <dbReference type="NCBI Taxonomy" id="1714841"/>
    <lineage>
        <taxon>Bacteria</taxon>
        <taxon>Bacillati</taxon>
        <taxon>Actinomycetota</taxon>
        <taxon>Actinomycetes</taxon>
        <taxon>Micrococcales</taxon>
        <taxon>Microbacteriaceae</taxon>
        <taxon>Microbacterium</taxon>
    </lineage>
</organism>
<dbReference type="Pfam" id="PF00795">
    <property type="entry name" value="CN_hydrolase"/>
    <property type="match status" value="1"/>
</dbReference>
<evidence type="ECO:0000256" key="5">
    <source>
        <dbReference type="ARBA" id="ARBA00022989"/>
    </source>
</evidence>